<name>A0A1I5D1F9_9FIRM</name>
<dbReference type="RefSeq" id="WP_091684573.1">
    <property type="nucleotide sequence ID" value="NZ_BAABFM010000079.1"/>
</dbReference>
<keyword evidence="3" id="KW-0805">Transcription regulation</keyword>
<evidence type="ECO:0000313" key="10">
    <source>
        <dbReference type="EMBL" id="SFN92983.1"/>
    </source>
</evidence>
<dbReference type="PANTHER" id="PTHR42756:SF1">
    <property type="entry name" value="TRANSCRIPTIONAL REPRESSOR OF EMRAB OPERON"/>
    <property type="match status" value="1"/>
</dbReference>
<reference evidence="10 11" key="1">
    <citation type="submission" date="2016-10" db="EMBL/GenBank/DDBJ databases">
        <authorList>
            <person name="de Groot N.N."/>
        </authorList>
    </citation>
    <scope>NUCLEOTIDE SEQUENCE [LARGE SCALE GENOMIC DNA]</scope>
    <source>
        <strain evidence="10 11">DSM 1283</strain>
    </source>
</reference>
<comment type="subcellular location">
    <subcellularLocation>
        <location evidence="1">Cytoplasm</location>
    </subcellularLocation>
</comment>
<evidence type="ECO:0000256" key="8">
    <source>
        <dbReference type="ARBA" id="ARBA00047207"/>
    </source>
</evidence>
<dbReference type="SUPFAM" id="SSF46785">
    <property type="entry name" value="Winged helix' DNA-binding domain"/>
    <property type="match status" value="1"/>
</dbReference>
<dbReference type="Pfam" id="PF22381">
    <property type="entry name" value="Staph_reg_Sar_Rot"/>
    <property type="match status" value="1"/>
</dbReference>
<dbReference type="AlphaFoldDB" id="A0A1I5D1F9"/>
<comment type="similarity">
    <text evidence="6">Belongs to the SarZ family.</text>
</comment>
<keyword evidence="4 10" id="KW-0238">DNA-binding</keyword>
<dbReference type="PROSITE" id="PS50995">
    <property type="entry name" value="HTH_MARR_2"/>
    <property type="match status" value="1"/>
</dbReference>
<evidence type="ECO:0000256" key="4">
    <source>
        <dbReference type="ARBA" id="ARBA00023125"/>
    </source>
</evidence>
<accession>A0A1I5D1F9</accession>
<dbReference type="FunFam" id="1.10.10.10:FF:000163">
    <property type="entry name" value="MarR family transcriptional regulator"/>
    <property type="match status" value="1"/>
</dbReference>
<dbReference type="InterPro" id="IPR036390">
    <property type="entry name" value="WH_DNA-bd_sf"/>
</dbReference>
<evidence type="ECO:0000256" key="2">
    <source>
        <dbReference type="ARBA" id="ARBA00022490"/>
    </source>
</evidence>
<dbReference type="GO" id="GO:0003700">
    <property type="term" value="F:DNA-binding transcription factor activity"/>
    <property type="evidence" value="ECO:0007669"/>
    <property type="project" value="InterPro"/>
</dbReference>
<evidence type="ECO:0000259" key="9">
    <source>
        <dbReference type="PROSITE" id="PS50995"/>
    </source>
</evidence>
<evidence type="ECO:0000256" key="6">
    <source>
        <dbReference type="ARBA" id="ARBA00046337"/>
    </source>
</evidence>
<evidence type="ECO:0000256" key="1">
    <source>
        <dbReference type="ARBA" id="ARBA00004496"/>
    </source>
</evidence>
<feature type="domain" description="HTH marR-type" evidence="9">
    <location>
        <begin position="9"/>
        <end position="139"/>
    </location>
</feature>
<evidence type="ECO:0000256" key="5">
    <source>
        <dbReference type="ARBA" id="ARBA00023163"/>
    </source>
</evidence>
<gene>
    <name evidence="10" type="ORF">SAMN04489757_104181</name>
</gene>
<dbReference type="SMART" id="SM00347">
    <property type="entry name" value="HTH_MARR"/>
    <property type="match status" value="1"/>
</dbReference>
<dbReference type="PANTHER" id="PTHR42756">
    <property type="entry name" value="TRANSCRIPTIONAL REGULATOR, MARR"/>
    <property type="match status" value="1"/>
</dbReference>
<dbReference type="PRINTS" id="PR00598">
    <property type="entry name" value="HTHMARR"/>
</dbReference>
<dbReference type="EMBL" id="FOWD01000004">
    <property type="protein sequence ID" value="SFN92983.1"/>
    <property type="molecule type" value="Genomic_DNA"/>
</dbReference>
<sequence>MNYENLRLECQLCFPLYVCSKEIIKKYKPFLDPLEITYTEYIAFMALWEKDHISIKELGHKLFLDSGTLTPLLKKMERQGFVTRDRSTTDERTVYINLTQKGIELQNKAVHIPEQMGSCLPISLEEAAILHDILHKFLNNINK</sequence>
<protein>
    <recommendedName>
        <fullName evidence="7">HTH-type transcriptional regulator SarZ</fullName>
    </recommendedName>
    <alternativeName>
        <fullName evidence="8">Staphylococcal accessory regulator Z</fullName>
    </alternativeName>
</protein>
<keyword evidence="11" id="KW-1185">Reference proteome</keyword>
<dbReference type="Proteomes" id="UP000198806">
    <property type="component" value="Unassembled WGS sequence"/>
</dbReference>
<dbReference type="InterPro" id="IPR036388">
    <property type="entry name" value="WH-like_DNA-bd_sf"/>
</dbReference>
<dbReference type="STRING" id="1527.SAMN04489757_104181"/>
<dbReference type="Gene3D" id="1.10.10.10">
    <property type="entry name" value="Winged helix-like DNA-binding domain superfamily/Winged helix DNA-binding domain"/>
    <property type="match status" value="1"/>
</dbReference>
<dbReference type="GO" id="GO:0003677">
    <property type="term" value="F:DNA binding"/>
    <property type="evidence" value="ECO:0007669"/>
    <property type="project" value="UniProtKB-KW"/>
</dbReference>
<evidence type="ECO:0000313" key="11">
    <source>
        <dbReference type="Proteomes" id="UP000198806"/>
    </source>
</evidence>
<dbReference type="GO" id="GO:0005737">
    <property type="term" value="C:cytoplasm"/>
    <property type="evidence" value="ECO:0007669"/>
    <property type="project" value="UniProtKB-SubCell"/>
</dbReference>
<organism evidence="10 11">
    <name type="scientific">Anaerocolumna aminovalerica</name>
    <dbReference type="NCBI Taxonomy" id="1527"/>
    <lineage>
        <taxon>Bacteria</taxon>
        <taxon>Bacillati</taxon>
        <taxon>Bacillota</taxon>
        <taxon>Clostridia</taxon>
        <taxon>Lachnospirales</taxon>
        <taxon>Lachnospiraceae</taxon>
        <taxon>Anaerocolumna</taxon>
    </lineage>
</organism>
<dbReference type="InterPro" id="IPR055166">
    <property type="entry name" value="Transc_reg_Sar_Rot_HTH"/>
</dbReference>
<proteinExistence type="inferred from homology"/>
<keyword evidence="2" id="KW-0963">Cytoplasm</keyword>
<evidence type="ECO:0000256" key="3">
    <source>
        <dbReference type="ARBA" id="ARBA00023015"/>
    </source>
</evidence>
<keyword evidence="5" id="KW-0804">Transcription</keyword>
<dbReference type="OrthoDB" id="9806864at2"/>
<dbReference type="InterPro" id="IPR000835">
    <property type="entry name" value="HTH_MarR-typ"/>
</dbReference>
<evidence type="ECO:0000256" key="7">
    <source>
        <dbReference type="ARBA" id="ARBA00047188"/>
    </source>
</evidence>